<dbReference type="OrthoDB" id="1929172at2759"/>
<feature type="transmembrane region" description="Helical" evidence="8">
    <location>
        <begin position="179"/>
        <end position="201"/>
    </location>
</feature>
<evidence type="ECO:0000256" key="3">
    <source>
        <dbReference type="ARBA" id="ARBA00022692"/>
    </source>
</evidence>
<comment type="caution">
    <text evidence="11">The sequence shown here is derived from an EMBL/GenBank/DDBJ whole genome shotgun (WGS) entry which is preliminary data.</text>
</comment>
<keyword evidence="6 8" id="KW-0472">Membrane</keyword>
<feature type="signal peptide" evidence="9">
    <location>
        <begin position="1"/>
        <end position="26"/>
    </location>
</feature>
<organism evidence="11 12">
    <name type="scientific">Pycnococcus provasolii</name>
    <dbReference type="NCBI Taxonomy" id="41880"/>
    <lineage>
        <taxon>Eukaryota</taxon>
        <taxon>Viridiplantae</taxon>
        <taxon>Chlorophyta</taxon>
        <taxon>Pseudoscourfieldiophyceae</taxon>
        <taxon>Pseudoscourfieldiales</taxon>
        <taxon>Pycnococcaceae</taxon>
        <taxon>Pycnococcus</taxon>
    </lineage>
</organism>
<keyword evidence="4 9" id="KW-0732">Signal</keyword>
<evidence type="ECO:0000259" key="10">
    <source>
        <dbReference type="PROSITE" id="PS50866"/>
    </source>
</evidence>
<comment type="subcellular location">
    <subcellularLocation>
        <location evidence="1 7">Membrane</location>
        <topology evidence="1 7">Single-pass type I membrane protein</topology>
    </subcellularLocation>
</comment>
<evidence type="ECO:0000256" key="5">
    <source>
        <dbReference type="ARBA" id="ARBA00022989"/>
    </source>
</evidence>
<keyword evidence="5 8" id="KW-1133">Transmembrane helix</keyword>
<reference evidence="11" key="1">
    <citation type="submission" date="2020-10" db="EMBL/GenBank/DDBJ databases">
        <title>Unveiling of a novel bifunctional photoreceptor, Dualchrome1, isolated from a cosmopolitan green alga.</title>
        <authorList>
            <person name="Suzuki S."/>
            <person name="Kawachi M."/>
        </authorList>
    </citation>
    <scope>NUCLEOTIDE SEQUENCE</scope>
    <source>
        <strain evidence="11">NIES 2893</strain>
    </source>
</reference>
<dbReference type="SMART" id="SM01190">
    <property type="entry name" value="EMP24_GP25L"/>
    <property type="match status" value="1"/>
</dbReference>
<evidence type="ECO:0000313" key="11">
    <source>
        <dbReference type="EMBL" id="GHP03227.1"/>
    </source>
</evidence>
<evidence type="ECO:0000256" key="8">
    <source>
        <dbReference type="SAM" id="Phobius"/>
    </source>
</evidence>
<evidence type="ECO:0000313" key="12">
    <source>
        <dbReference type="Proteomes" id="UP000660262"/>
    </source>
</evidence>
<evidence type="ECO:0000256" key="2">
    <source>
        <dbReference type="ARBA" id="ARBA00007104"/>
    </source>
</evidence>
<dbReference type="Pfam" id="PF01105">
    <property type="entry name" value="EMP24_GP25L"/>
    <property type="match status" value="1"/>
</dbReference>
<keyword evidence="3 7" id="KW-0812">Transmembrane</keyword>
<dbReference type="PROSITE" id="PS50866">
    <property type="entry name" value="GOLD"/>
    <property type="match status" value="1"/>
</dbReference>
<feature type="chain" id="PRO_5032590378" description="GOLD domain-containing protein" evidence="9">
    <location>
        <begin position="27"/>
        <end position="214"/>
    </location>
</feature>
<keyword evidence="12" id="KW-1185">Reference proteome</keyword>
<dbReference type="InterPro" id="IPR015720">
    <property type="entry name" value="Emp24-like"/>
</dbReference>
<dbReference type="AlphaFoldDB" id="A0A830HDT0"/>
<evidence type="ECO:0000256" key="6">
    <source>
        <dbReference type="ARBA" id="ARBA00023136"/>
    </source>
</evidence>
<evidence type="ECO:0000256" key="9">
    <source>
        <dbReference type="SAM" id="SignalP"/>
    </source>
</evidence>
<feature type="domain" description="GOLD" evidence="10">
    <location>
        <begin position="34"/>
        <end position="123"/>
    </location>
</feature>
<gene>
    <name evidence="11" type="ORF">PPROV_000198200</name>
</gene>
<dbReference type="EMBL" id="BNJQ01000005">
    <property type="protein sequence ID" value="GHP03227.1"/>
    <property type="molecule type" value="Genomic_DNA"/>
</dbReference>
<comment type="similarity">
    <text evidence="2 7">Belongs to the EMP24/GP25L family.</text>
</comment>
<sequence length="214" mass="24266">MRVARRPSLVPLVAVLALIVPQRASAIKLFVDSVECMSKRVDFEGDAVTGSFVGVPGSNIWSRVGRRTSFNLEVTDESGSVVHAIYDKEDSDFSFHTTKPGRLTFCLRSLSPGIKEVLWELHVGHVITHEKALAEHVDEVSEVISQLKEQLEEVLQRTHYYRNRDEVHLMTMKSTDLRVVLTALLEAFFLVAVTAFQIFVIRRMFDRKVANVLR</sequence>
<name>A0A830HDT0_9CHLO</name>
<evidence type="ECO:0000256" key="4">
    <source>
        <dbReference type="ARBA" id="ARBA00022729"/>
    </source>
</evidence>
<evidence type="ECO:0000256" key="7">
    <source>
        <dbReference type="RuleBase" id="RU003827"/>
    </source>
</evidence>
<dbReference type="GO" id="GO:0016020">
    <property type="term" value="C:membrane"/>
    <property type="evidence" value="ECO:0007669"/>
    <property type="project" value="UniProtKB-SubCell"/>
</dbReference>
<dbReference type="Proteomes" id="UP000660262">
    <property type="component" value="Unassembled WGS sequence"/>
</dbReference>
<accession>A0A830HDT0</accession>
<dbReference type="InterPro" id="IPR009038">
    <property type="entry name" value="GOLD_dom"/>
</dbReference>
<proteinExistence type="inferred from homology"/>
<protein>
    <recommendedName>
        <fullName evidence="10">GOLD domain-containing protein</fullName>
    </recommendedName>
</protein>
<dbReference type="PANTHER" id="PTHR22811">
    <property type="entry name" value="TRANSMEMBRANE EMP24 DOMAIN-CONTAINING PROTEIN"/>
    <property type="match status" value="1"/>
</dbReference>
<evidence type="ECO:0000256" key="1">
    <source>
        <dbReference type="ARBA" id="ARBA00004479"/>
    </source>
</evidence>